<accession>C5FET2</accession>
<feature type="region of interest" description="Disordered" evidence="1">
    <location>
        <begin position="102"/>
        <end position="126"/>
    </location>
</feature>
<dbReference type="Proteomes" id="UP000002035">
    <property type="component" value="Unassembled WGS sequence"/>
</dbReference>
<keyword evidence="3" id="KW-1185">Reference proteome</keyword>
<evidence type="ECO:0000313" key="3">
    <source>
        <dbReference type="Proteomes" id="UP000002035"/>
    </source>
</evidence>
<dbReference type="EMBL" id="DS995701">
    <property type="protein sequence ID" value="EEQ28406.1"/>
    <property type="molecule type" value="Genomic_DNA"/>
</dbReference>
<dbReference type="GeneID" id="9228811"/>
<evidence type="ECO:0000313" key="2">
    <source>
        <dbReference type="EMBL" id="EEQ28406.1"/>
    </source>
</evidence>
<gene>
    <name evidence="2" type="ORF">MCYG_01294</name>
</gene>
<reference evidence="3" key="1">
    <citation type="journal article" date="2012" name="MBio">
        <title>Comparative genome analysis of Trichophyton rubrum and related dermatophytes reveals candidate genes involved in infection.</title>
        <authorList>
            <person name="Martinez D.A."/>
            <person name="Oliver B.G."/>
            <person name="Graeser Y."/>
            <person name="Goldberg J.M."/>
            <person name="Li W."/>
            <person name="Martinez-Rossi N.M."/>
            <person name="Monod M."/>
            <person name="Shelest E."/>
            <person name="Barton R.C."/>
            <person name="Birch E."/>
            <person name="Brakhage A.A."/>
            <person name="Chen Z."/>
            <person name="Gurr S.J."/>
            <person name="Heiman D."/>
            <person name="Heitman J."/>
            <person name="Kosti I."/>
            <person name="Rossi A."/>
            <person name="Saif S."/>
            <person name="Samalova M."/>
            <person name="Saunders C.W."/>
            <person name="Shea T."/>
            <person name="Summerbell R.C."/>
            <person name="Xu J."/>
            <person name="Young S."/>
            <person name="Zeng Q."/>
            <person name="Birren B.W."/>
            <person name="Cuomo C.A."/>
            <person name="White T.C."/>
        </authorList>
    </citation>
    <scope>NUCLEOTIDE SEQUENCE [LARGE SCALE GENOMIC DNA]</scope>
    <source>
        <strain evidence="3">ATCC MYA-4605 / CBS 113480</strain>
    </source>
</reference>
<proteinExistence type="predicted"/>
<dbReference type="RefSeq" id="XP_002851190.1">
    <property type="nucleotide sequence ID" value="XM_002851144.1"/>
</dbReference>
<protein>
    <submittedName>
        <fullName evidence="2">Uncharacterized protein</fullName>
    </submittedName>
</protein>
<name>C5FET2_ARTOC</name>
<organism evidence="2 3">
    <name type="scientific">Arthroderma otae (strain ATCC MYA-4605 / CBS 113480)</name>
    <name type="common">Microsporum canis</name>
    <dbReference type="NCBI Taxonomy" id="554155"/>
    <lineage>
        <taxon>Eukaryota</taxon>
        <taxon>Fungi</taxon>
        <taxon>Dikarya</taxon>
        <taxon>Ascomycota</taxon>
        <taxon>Pezizomycotina</taxon>
        <taxon>Eurotiomycetes</taxon>
        <taxon>Eurotiomycetidae</taxon>
        <taxon>Onygenales</taxon>
        <taxon>Arthrodermataceae</taxon>
        <taxon>Microsporum</taxon>
    </lineage>
</organism>
<sequence length="126" mass="14438">MTVNSTTQYIGHQRSYRLYKLAREARVSAEEESRINAEVKNADLQTEPFCKPADVPGHRVSLVHTGPLYNRAHKSNKLEQVMRIAQIRKIVSSVILCGQPIGHPGCFSGRQARLERKREEKKRKEK</sequence>
<dbReference type="HOGENOM" id="CLU_1981134_0_0_1"/>
<dbReference type="AlphaFoldDB" id="C5FET2"/>
<evidence type="ECO:0000256" key="1">
    <source>
        <dbReference type="SAM" id="MobiDB-lite"/>
    </source>
</evidence>
<dbReference type="VEuPathDB" id="FungiDB:MCYG_01294"/>